<dbReference type="EMBL" id="JQCQ01000062">
    <property type="protein sequence ID" value="KRO20519.1"/>
    <property type="molecule type" value="Genomic_DNA"/>
</dbReference>
<evidence type="ECO:0000313" key="2">
    <source>
        <dbReference type="EMBL" id="KRO20519.1"/>
    </source>
</evidence>
<protein>
    <recommendedName>
        <fullName evidence="1">TIR domain-containing protein</fullName>
    </recommendedName>
</protein>
<gene>
    <name evidence="2" type="ORF">IV88_GL001580</name>
</gene>
<evidence type="ECO:0000313" key="3">
    <source>
        <dbReference type="Proteomes" id="UP000051249"/>
    </source>
</evidence>
<sequence>MSNESVFLCFSSKDRDPYIHAVAYHLKSFGLSIWYDYDNLHLGNDRNKKNMIEPFKKSNYSVIFISNNLFNSKCAVEELNKIMSLKDKGMYIIPVFLDYLPQTLNPNLSWIVNLIYQEASKTDDAMNLTLKIVDAVLQNELGKLTDIDTSFNALIADISNSADWKLKSIATLLSDYQNIEESNVNAKSAMLYSIFSFLNVKKESKLIRIDKMAERIFSLTKLDIPVNEYHINIFENIVKTIIITMLNKTCQIL</sequence>
<dbReference type="Proteomes" id="UP000051249">
    <property type="component" value="Unassembled WGS sequence"/>
</dbReference>
<dbReference type="InterPro" id="IPR035897">
    <property type="entry name" value="Toll_tir_struct_dom_sf"/>
</dbReference>
<dbReference type="AlphaFoldDB" id="A0A0R2N3Y1"/>
<proteinExistence type="predicted"/>
<comment type="caution">
    <text evidence="2">The sequence shown here is derived from an EMBL/GenBank/DDBJ whole genome shotgun (WGS) entry which is preliminary data.</text>
</comment>
<dbReference type="InterPro" id="IPR000157">
    <property type="entry name" value="TIR_dom"/>
</dbReference>
<dbReference type="GO" id="GO:0007165">
    <property type="term" value="P:signal transduction"/>
    <property type="evidence" value="ECO:0007669"/>
    <property type="project" value="InterPro"/>
</dbReference>
<dbReference type="PATRIC" id="fig|480391.4.peg.1609"/>
<keyword evidence="3" id="KW-1185">Reference proteome</keyword>
<dbReference type="SUPFAM" id="SSF52200">
    <property type="entry name" value="Toll/Interleukin receptor TIR domain"/>
    <property type="match status" value="1"/>
</dbReference>
<evidence type="ECO:0000259" key="1">
    <source>
        <dbReference type="Pfam" id="PF13676"/>
    </source>
</evidence>
<feature type="domain" description="TIR" evidence="1">
    <location>
        <begin position="6"/>
        <end position="110"/>
    </location>
</feature>
<name>A0A0R2N3Y1_9LACO</name>
<accession>A0A0R2N3Y1</accession>
<dbReference type="Pfam" id="PF13676">
    <property type="entry name" value="TIR_2"/>
    <property type="match status" value="1"/>
</dbReference>
<reference evidence="2 3" key="1">
    <citation type="journal article" date="2015" name="Genome Announc.">
        <title>Expanding the biotechnology potential of lactobacilli through comparative genomics of 213 strains and associated genera.</title>
        <authorList>
            <person name="Sun Z."/>
            <person name="Harris H.M."/>
            <person name="McCann A."/>
            <person name="Guo C."/>
            <person name="Argimon S."/>
            <person name="Zhang W."/>
            <person name="Yang X."/>
            <person name="Jeffery I.B."/>
            <person name="Cooney J.C."/>
            <person name="Kagawa T.F."/>
            <person name="Liu W."/>
            <person name="Song Y."/>
            <person name="Salvetti E."/>
            <person name="Wrobel A."/>
            <person name="Rasinkangas P."/>
            <person name="Parkhill J."/>
            <person name="Rea M.C."/>
            <person name="O'Sullivan O."/>
            <person name="Ritari J."/>
            <person name="Douillard F.P."/>
            <person name="Paul Ross R."/>
            <person name="Yang R."/>
            <person name="Briner A.E."/>
            <person name="Felis G.E."/>
            <person name="de Vos W.M."/>
            <person name="Barrangou R."/>
            <person name="Klaenhammer T.R."/>
            <person name="Caufield P.W."/>
            <person name="Cui Y."/>
            <person name="Zhang H."/>
            <person name="O'Toole P.W."/>
        </authorList>
    </citation>
    <scope>NUCLEOTIDE SEQUENCE [LARGE SCALE GENOMIC DNA]</scope>
    <source>
        <strain evidence="2 3">DSM 23026</strain>
    </source>
</reference>
<organism evidence="2 3">
    <name type="scientific">Pediococcus argentinicus</name>
    <dbReference type="NCBI Taxonomy" id="480391"/>
    <lineage>
        <taxon>Bacteria</taxon>
        <taxon>Bacillati</taxon>
        <taxon>Bacillota</taxon>
        <taxon>Bacilli</taxon>
        <taxon>Lactobacillales</taxon>
        <taxon>Lactobacillaceae</taxon>
        <taxon>Pediococcus</taxon>
    </lineage>
</organism>
<dbReference type="RefSeq" id="WP_157059339.1">
    <property type="nucleotide sequence ID" value="NZ_JAAXPP010000056.1"/>
</dbReference>
<dbReference type="Gene3D" id="3.40.50.10140">
    <property type="entry name" value="Toll/interleukin-1 receptor homology (TIR) domain"/>
    <property type="match status" value="1"/>
</dbReference>